<feature type="region of interest" description="Disordered" evidence="1">
    <location>
        <begin position="21"/>
        <end position="381"/>
    </location>
</feature>
<sequence>MSPCAKLCVLALLACAVNSAPVPEEEGNTELPSSGPEIVVPNSDGFEGAPVPSDAQVTKRQAEEAAVDDAQTPEGQGLEAGQNPGAFFAPEQGAQDPATLTQESSQFNAEATIPQGQEASVTKRQAEEATVDDAQTPEGQGLEAGQNSGAFFAPEQGAQDPATLTQESSQLNAEAAIPQGQEASVSKRQADTAQVEGQETSQQDAQFVQPEGQVDPANDESQVAESSLPQQEVTSVSKRQVEQPAEESQADEQPAEVPQADGQSISAPEGQFFAPLNQEAQSPAEPTGLTQDDSQVAAEGSIPQEGQTVAKRQVQEAQSADAGQAPIVPDLESQSFEGGAVEPQADAPAEIPTQDEVSQGAEDAQSKLTKRQTDFDFNHEQVFNKDRKEPCVVGGDVEDCDGFQAGLRQAKS</sequence>
<feature type="compositionally biased region" description="Acidic residues" evidence="1">
    <location>
        <begin position="244"/>
        <end position="254"/>
    </location>
</feature>
<evidence type="ECO:0000313" key="3">
    <source>
        <dbReference type="EMBL" id="CAH0391547.1"/>
    </source>
</evidence>
<organism evidence="3 4">
    <name type="scientific">Bemisia tabaci</name>
    <name type="common">Sweetpotato whitefly</name>
    <name type="synonym">Aleurodes tabaci</name>
    <dbReference type="NCBI Taxonomy" id="7038"/>
    <lineage>
        <taxon>Eukaryota</taxon>
        <taxon>Metazoa</taxon>
        <taxon>Ecdysozoa</taxon>
        <taxon>Arthropoda</taxon>
        <taxon>Hexapoda</taxon>
        <taxon>Insecta</taxon>
        <taxon>Pterygota</taxon>
        <taxon>Neoptera</taxon>
        <taxon>Paraneoptera</taxon>
        <taxon>Hemiptera</taxon>
        <taxon>Sternorrhyncha</taxon>
        <taxon>Aleyrodoidea</taxon>
        <taxon>Aleyrodidae</taxon>
        <taxon>Aleyrodinae</taxon>
        <taxon>Bemisia</taxon>
    </lineage>
</organism>
<evidence type="ECO:0000256" key="1">
    <source>
        <dbReference type="SAM" id="MobiDB-lite"/>
    </source>
</evidence>
<evidence type="ECO:0000256" key="2">
    <source>
        <dbReference type="SAM" id="SignalP"/>
    </source>
</evidence>
<keyword evidence="4" id="KW-1185">Reference proteome</keyword>
<protein>
    <submittedName>
        <fullName evidence="3">Uncharacterized protein</fullName>
    </submittedName>
</protein>
<feature type="compositionally biased region" description="Polar residues" evidence="1">
    <location>
        <begin position="162"/>
        <end position="172"/>
    </location>
</feature>
<feature type="compositionally biased region" description="Basic and acidic residues" evidence="1">
    <location>
        <begin position="371"/>
        <end position="381"/>
    </location>
</feature>
<feature type="compositionally biased region" description="Polar residues" evidence="1">
    <location>
        <begin position="181"/>
        <end position="206"/>
    </location>
</feature>
<feature type="chain" id="PRO_5040350538" evidence="2">
    <location>
        <begin position="20"/>
        <end position="412"/>
    </location>
</feature>
<evidence type="ECO:0000313" key="4">
    <source>
        <dbReference type="Proteomes" id="UP001152759"/>
    </source>
</evidence>
<reference evidence="3" key="1">
    <citation type="submission" date="2021-12" db="EMBL/GenBank/DDBJ databases">
        <authorList>
            <person name="King R."/>
        </authorList>
    </citation>
    <scope>NUCLEOTIDE SEQUENCE</scope>
</reference>
<keyword evidence="2" id="KW-0732">Signal</keyword>
<accession>A0A9P0AF94</accession>
<feature type="compositionally biased region" description="Polar residues" evidence="1">
    <location>
        <begin position="98"/>
        <end position="123"/>
    </location>
</feature>
<dbReference type="EMBL" id="OU963867">
    <property type="protein sequence ID" value="CAH0391547.1"/>
    <property type="molecule type" value="Genomic_DNA"/>
</dbReference>
<dbReference type="Proteomes" id="UP001152759">
    <property type="component" value="Chromosome 6"/>
</dbReference>
<dbReference type="AlphaFoldDB" id="A0A9P0AF94"/>
<feature type="compositionally biased region" description="Polar residues" evidence="1">
    <location>
        <begin position="219"/>
        <end position="238"/>
    </location>
</feature>
<gene>
    <name evidence="3" type="ORF">BEMITA_LOCUS10149</name>
</gene>
<name>A0A9P0AF94_BEMTA</name>
<feature type="signal peptide" evidence="2">
    <location>
        <begin position="1"/>
        <end position="19"/>
    </location>
</feature>
<proteinExistence type="predicted"/>